<name>A0A1L7AFU7_9PROT</name>
<reference evidence="2 4" key="2">
    <citation type="journal article" date="2019" name="Microb. Pathog.">
        <title>Comparison of VITEK 2, MALDI-TOF MS, 16S rRNA gene sequencing, and whole-genome sequencing for identification of Roseomonas mucosa.</title>
        <authorList>
            <person name="Rudolph W.W."/>
            <person name="Gunzer F."/>
            <person name="Trauth M."/>
            <person name="Bunk B."/>
            <person name="Bigge R."/>
            <person name="Schrottner P."/>
        </authorList>
    </citation>
    <scope>NUCLEOTIDE SEQUENCE [LARGE SCALE GENOMIC DNA]</scope>
    <source>
        <strain evidence="2 4">DSM 103800</strain>
    </source>
</reference>
<proteinExistence type="predicted"/>
<dbReference type="InterPro" id="IPR012337">
    <property type="entry name" value="RNaseH-like_sf"/>
</dbReference>
<dbReference type="KEGG" id="rgi:RGI145_11725"/>
<accession>A0A1L7AFU7</accession>
<dbReference type="STRING" id="257708.RGI145_11725"/>
<dbReference type="InterPro" id="IPR036397">
    <property type="entry name" value="RNaseH_sf"/>
</dbReference>
<organism evidence="1 3">
    <name type="scientific">Roseomonas gilardii</name>
    <dbReference type="NCBI Taxonomy" id="257708"/>
    <lineage>
        <taxon>Bacteria</taxon>
        <taxon>Pseudomonadati</taxon>
        <taxon>Pseudomonadota</taxon>
        <taxon>Alphaproteobacteria</taxon>
        <taxon>Acetobacterales</taxon>
        <taxon>Roseomonadaceae</taxon>
        <taxon>Roseomonas</taxon>
    </lineage>
</organism>
<dbReference type="Proteomes" id="UP000185494">
    <property type="component" value="Chromosome 1"/>
</dbReference>
<evidence type="ECO:0000313" key="1">
    <source>
        <dbReference type="EMBL" id="APT57674.1"/>
    </source>
</evidence>
<keyword evidence="4" id="KW-1185">Reference proteome</keyword>
<dbReference type="AlphaFoldDB" id="A0A1L7AFU7"/>
<dbReference type="eggNOG" id="COG0847">
    <property type="taxonomic scope" value="Bacteria"/>
</dbReference>
<evidence type="ECO:0000313" key="3">
    <source>
        <dbReference type="Proteomes" id="UP000185494"/>
    </source>
</evidence>
<dbReference type="EMBL" id="CP015583">
    <property type="protein sequence ID" value="APT57674.1"/>
    <property type="molecule type" value="Genomic_DNA"/>
</dbReference>
<reference evidence="1 3" key="1">
    <citation type="submission" date="2016-05" db="EMBL/GenBank/DDBJ databases">
        <title>Complete Genome and Methylome Analysis of Psychrotrophic Bacterial Isolates from Antarctic Lake Untersee.</title>
        <authorList>
            <person name="Fomenkov A."/>
            <person name="Akimov V.N."/>
            <person name="Vasilyeva L.V."/>
            <person name="Andersen D."/>
            <person name="Vincze T."/>
            <person name="Roberts R.J."/>
        </authorList>
    </citation>
    <scope>NUCLEOTIDE SEQUENCE [LARGE SCALE GENOMIC DNA]</scope>
    <source>
        <strain evidence="1 3">U14-5</strain>
    </source>
</reference>
<evidence type="ECO:0000313" key="2">
    <source>
        <dbReference type="EMBL" id="MDT8329786.1"/>
    </source>
</evidence>
<evidence type="ECO:0000313" key="4">
    <source>
        <dbReference type="Proteomes" id="UP001258945"/>
    </source>
</evidence>
<gene>
    <name evidence="1" type="ORF">RGI145_11725</name>
    <name evidence="2" type="ORF">RQ831_01900</name>
</gene>
<sequence length="194" mass="21088">MTPVYVVTDTEFDGPTPGRNSLLSIGAVAVDADGREVADFEAVLAPFPGAEPDPGTLAWFSGEPLAWEAATRDPQPPEAVMARFVAWVRGLPGDPVFAAHPLAVDGPWMDLYLQRFTGTRLVPVPRAVDPLFRGVPLCLHAFAAGRLHWPPERCRVEHYPAEWLGETAHTHCALDDARGYGRLLAHLLRLPSPG</sequence>
<dbReference type="Gene3D" id="3.30.420.10">
    <property type="entry name" value="Ribonuclease H-like superfamily/Ribonuclease H"/>
    <property type="match status" value="1"/>
</dbReference>
<reference evidence="2" key="3">
    <citation type="submission" date="2023-09" db="EMBL/GenBank/DDBJ databases">
        <authorList>
            <person name="Schober I."/>
            <person name="Bunk B."/>
        </authorList>
    </citation>
    <scope>NUCLEOTIDE SEQUENCE</scope>
    <source>
        <strain evidence="2">DSM 103800</strain>
    </source>
</reference>
<protein>
    <submittedName>
        <fullName evidence="1">DNA polymerase III subunit epsilon</fullName>
    </submittedName>
</protein>
<dbReference type="SUPFAM" id="SSF53098">
    <property type="entry name" value="Ribonuclease H-like"/>
    <property type="match status" value="1"/>
</dbReference>
<dbReference type="RefSeq" id="WP_075798498.1">
    <property type="nucleotide sequence ID" value="NZ_CP015583.1"/>
</dbReference>
<dbReference type="Proteomes" id="UP001258945">
    <property type="component" value="Unassembled WGS sequence"/>
</dbReference>
<dbReference type="GO" id="GO:0003676">
    <property type="term" value="F:nucleic acid binding"/>
    <property type="evidence" value="ECO:0007669"/>
    <property type="project" value="InterPro"/>
</dbReference>
<dbReference type="EMBL" id="JAVVDO010000002">
    <property type="protein sequence ID" value="MDT8329786.1"/>
    <property type="molecule type" value="Genomic_DNA"/>
</dbReference>